<sequence>MNIVAELFAPGQGHARRARERMELVVDNVGTGDPSRGPIDLTSGKVVIALGEAAEPGAEPEDAVPSDAEPEDAVPSDAEPADAEPSDAVPSQATPADAARP</sequence>
<evidence type="ECO:0000256" key="1">
    <source>
        <dbReference type="SAM" id="MobiDB-lite"/>
    </source>
</evidence>
<feature type="region of interest" description="Disordered" evidence="1">
    <location>
        <begin position="53"/>
        <end position="101"/>
    </location>
</feature>
<dbReference type="EMBL" id="BAAAPF010000257">
    <property type="protein sequence ID" value="GAA1499749.1"/>
    <property type="molecule type" value="Genomic_DNA"/>
</dbReference>
<evidence type="ECO:0000313" key="2">
    <source>
        <dbReference type="EMBL" id="GAA1499749.1"/>
    </source>
</evidence>
<proteinExistence type="predicted"/>
<dbReference type="Proteomes" id="UP001500443">
    <property type="component" value="Unassembled WGS sequence"/>
</dbReference>
<accession>A0ABP4K8I5</accession>
<comment type="caution">
    <text evidence="2">The sequence shown here is derived from an EMBL/GenBank/DDBJ whole genome shotgun (WGS) entry which is preliminary data.</text>
</comment>
<dbReference type="RefSeq" id="WP_344293151.1">
    <property type="nucleotide sequence ID" value="NZ_BAAAPF010000257.1"/>
</dbReference>
<reference evidence="3" key="1">
    <citation type="journal article" date="2019" name="Int. J. Syst. Evol. Microbiol.">
        <title>The Global Catalogue of Microorganisms (GCM) 10K type strain sequencing project: providing services to taxonomists for standard genome sequencing and annotation.</title>
        <authorList>
            <consortium name="The Broad Institute Genomics Platform"/>
            <consortium name="The Broad Institute Genome Sequencing Center for Infectious Disease"/>
            <person name="Wu L."/>
            <person name="Ma J."/>
        </authorList>
    </citation>
    <scope>NUCLEOTIDE SEQUENCE [LARGE SCALE GENOMIC DNA]</scope>
    <source>
        <strain evidence="3">JCM 15481</strain>
    </source>
</reference>
<feature type="compositionally biased region" description="Acidic residues" evidence="1">
    <location>
        <begin position="58"/>
        <end position="85"/>
    </location>
</feature>
<protein>
    <submittedName>
        <fullName evidence="2">Uncharacterized protein</fullName>
    </submittedName>
</protein>
<dbReference type="Pfam" id="PF19690">
    <property type="entry name" value="DUF6191"/>
    <property type="match status" value="1"/>
</dbReference>
<keyword evidence="3" id="KW-1185">Reference proteome</keyword>
<dbReference type="InterPro" id="IPR045684">
    <property type="entry name" value="DUF6191"/>
</dbReference>
<gene>
    <name evidence="2" type="ORF">GCM10009802_54050</name>
</gene>
<evidence type="ECO:0000313" key="3">
    <source>
        <dbReference type="Proteomes" id="UP001500443"/>
    </source>
</evidence>
<organism evidence="2 3">
    <name type="scientific">Streptomyces synnematoformans</name>
    <dbReference type="NCBI Taxonomy" id="415721"/>
    <lineage>
        <taxon>Bacteria</taxon>
        <taxon>Bacillati</taxon>
        <taxon>Actinomycetota</taxon>
        <taxon>Actinomycetes</taxon>
        <taxon>Kitasatosporales</taxon>
        <taxon>Streptomycetaceae</taxon>
        <taxon>Streptomyces</taxon>
    </lineage>
</organism>
<name>A0ABP4K8I5_9ACTN</name>